<dbReference type="HOGENOM" id="CLU_110844_0_0_1"/>
<dbReference type="InParanoid" id="E9GJZ6"/>
<dbReference type="AlphaFoldDB" id="E9GJZ6"/>
<feature type="region of interest" description="Disordered" evidence="1">
    <location>
        <begin position="1"/>
        <end position="25"/>
    </location>
</feature>
<evidence type="ECO:0000256" key="1">
    <source>
        <dbReference type="SAM" id="MobiDB-lite"/>
    </source>
</evidence>
<evidence type="ECO:0000313" key="4">
    <source>
        <dbReference type="Proteomes" id="UP000000305"/>
    </source>
</evidence>
<dbReference type="Proteomes" id="UP000000305">
    <property type="component" value="Unassembled WGS sequence"/>
</dbReference>
<dbReference type="STRING" id="6669.E9GJZ6"/>
<organism evidence="3 4">
    <name type="scientific">Daphnia pulex</name>
    <name type="common">Water flea</name>
    <dbReference type="NCBI Taxonomy" id="6669"/>
    <lineage>
        <taxon>Eukaryota</taxon>
        <taxon>Metazoa</taxon>
        <taxon>Ecdysozoa</taxon>
        <taxon>Arthropoda</taxon>
        <taxon>Crustacea</taxon>
        <taxon>Branchiopoda</taxon>
        <taxon>Diplostraca</taxon>
        <taxon>Cladocera</taxon>
        <taxon>Anomopoda</taxon>
        <taxon>Daphniidae</taxon>
        <taxon>Daphnia</taxon>
    </lineage>
</organism>
<protein>
    <recommendedName>
        <fullName evidence="2">DUF5641 domain-containing protein</fullName>
    </recommendedName>
</protein>
<feature type="region of interest" description="Disordered" evidence="1">
    <location>
        <begin position="127"/>
        <end position="162"/>
    </location>
</feature>
<proteinExistence type="predicted"/>
<dbReference type="EMBL" id="GL732548">
    <property type="protein sequence ID" value="EFX80207.1"/>
    <property type="molecule type" value="Genomic_DNA"/>
</dbReference>
<dbReference type="OMA" id="YCNAFEN"/>
<sequence>MYGRRLNTLPYSEETNEEKFDASYGDKPDELKKAVARHQTLLQHFEKRFLASYLPALREYHQATKKSNPTVIKERDVVLVHDDKPRKEWKMAVVEKLIRSQDGQIRAADIRTANGKTNRPISKLYPLQVAEPSDDPAGSSDGPLSDPAPSSPSRPTRKCAAQTNAAIKKIFEQEDAE</sequence>
<name>E9GJZ6_DAPPU</name>
<keyword evidence="4" id="KW-1185">Reference proteome</keyword>
<reference evidence="3 4" key="1">
    <citation type="journal article" date="2011" name="Science">
        <title>The ecoresponsive genome of Daphnia pulex.</title>
        <authorList>
            <person name="Colbourne J.K."/>
            <person name="Pfrender M.E."/>
            <person name="Gilbert D."/>
            <person name="Thomas W.K."/>
            <person name="Tucker A."/>
            <person name="Oakley T.H."/>
            <person name="Tokishita S."/>
            <person name="Aerts A."/>
            <person name="Arnold G.J."/>
            <person name="Basu M.K."/>
            <person name="Bauer D.J."/>
            <person name="Caceres C.E."/>
            <person name="Carmel L."/>
            <person name="Casola C."/>
            <person name="Choi J.H."/>
            <person name="Detter J.C."/>
            <person name="Dong Q."/>
            <person name="Dusheyko S."/>
            <person name="Eads B.D."/>
            <person name="Frohlich T."/>
            <person name="Geiler-Samerotte K.A."/>
            <person name="Gerlach D."/>
            <person name="Hatcher P."/>
            <person name="Jogdeo S."/>
            <person name="Krijgsveld J."/>
            <person name="Kriventseva E.V."/>
            <person name="Kultz D."/>
            <person name="Laforsch C."/>
            <person name="Lindquist E."/>
            <person name="Lopez J."/>
            <person name="Manak J.R."/>
            <person name="Muller J."/>
            <person name="Pangilinan J."/>
            <person name="Patwardhan R.P."/>
            <person name="Pitluck S."/>
            <person name="Pritham E.J."/>
            <person name="Rechtsteiner A."/>
            <person name="Rho M."/>
            <person name="Rogozin I.B."/>
            <person name="Sakarya O."/>
            <person name="Salamov A."/>
            <person name="Schaack S."/>
            <person name="Shapiro H."/>
            <person name="Shiga Y."/>
            <person name="Skalitzky C."/>
            <person name="Smith Z."/>
            <person name="Souvorov A."/>
            <person name="Sung W."/>
            <person name="Tang Z."/>
            <person name="Tsuchiya D."/>
            <person name="Tu H."/>
            <person name="Vos H."/>
            <person name="Wang M."/>
            <person name="Wolf Y.I."/>
            <person name="Yamagata H."/>
            <person name="Yamada T."/>
            <person name="Ye Y."/>
            <person name="Shaw J.R."/>
            <person name="Andrews J."/>
            <person name="Crease T.J."/>
            <person name="Tang H."/>
            <person name="Lucas S.M."/>
            <person name="Robertson H.M."/>
            <person name="Bork P."/>
            <person name="Koonin E.V."/>
            <person name="Zdobnov E.M."/>
            <person name="Grigoriev I.V."/>
            <person name="Lynch M."/>
            <person name="Boore J.L."/>
        </authorList>
    </citation>
    <scope>NUCLEOTIDE SEQUENCE [LARGE SCALE GENOMIC DNA]</scope>
</reference>
<accession>E9GJZ6</accession>
<dbReference type="PhylomeDB" id="E9GJZ6"/>
<evidence type="ECO:0000313" key="3">
    <source>
        <dbReference type="EMBL" id="EFX80207.1"/>
    </source>
</evidence>
<feature type="domain" description="DUF5641" evidence="2">
    <location>
        <begin position="37"/>
        <end position="127"/>
    </location>
</feature>
<dbReference type="OrthoDB" id="8052806at2759"/>
<dbReference type="eggNOG" id="ENOG502ST7Z">
    <property type="taxonomic scope" value="Eukaryota"/>
</dbReference>
<dbReference type="Pfam" id="PF18701">
    <property type="entry name" value="DUF5641"/>
    <property type="match status" value="1"/>
</dbReference>
<gene>
    <name evidence="3" type="ORF">DAPPUDRAFT_103722</name>
</gene>
<dbReference type="InterPro" id="IPR040676">
    <property type="entry name" value="DUF5641"/>
</dbReference>
<evidence type="ECO:0000259" key="2">
    <source>
        <dbReference type="Pfam" id="PF18701"/>
    </source>
</evidence>
<dbReference type="KEGG" id="dpx:DAPPUDRAFT_103722"/>